<feature type="region of interest" description="Disordered" evidence="9">
    <location>
        <begin position="1"/>
        <end position="37"/>
    </location>
</feature>
<evidence type="ECO:0000256" key="8">
    <source>
        <dbReference type="SAM" id="Coils"/>
    </source>
</evidence>
<dbReference type="InterPro" id="IPR027417">
    <property type="entry name" value="P-loop_NTPase"/>
</dbReference>
<dbReference type="InterPro" id="IPR036961">
    <property type="entry name" value="Kinesin_motor_dom_sf"/>
</dbReference>
<evidence type="ECO:0000256" key="5">
    <source>
        <dbReference type="ARBA" id="ARBA00023054"/>
    </source>
</evidence>
<dbReference type="PANTHER" id="PTHR47968">
    <property type="entry name" value="CENTROMERE PROTEIN E"/>
    <property type="match status" value="1"/>
</dbReference>
<dbReference type="PRINTS" id="PR00380">
    <property type="entry name" value="KINESINHEAVY"/>
</dbReference>
<dbReference type="PANTHER" id="PTHR47968:SF59">
    <property type="entry name" value="KINESIN MOTOR DOMAIN-CONTAINING PROTEIN"/>
    <property type="match status" value="1"/>
</dbReference>
<dbReference type="AlphaFoldDB" id="A0A1S4AHN7"/>
<dbReference type="RefSeq" id="XP_016476124.1">
    <property type="nucleotide sequence ID" value="XM_016620638.1"/>
</dbReference>
<proteinExistence type="inferred from homology"/>
<accession>A0A1S4AHN7</accession>
<dbReference type="Gene3D" id="3.40.850.10">
    <property type="entry name" value="Kinesin motor domain"/>
    <property type="match status" value="1"/>
</dbReference>
<organism evidence="11">
    <name type="scientific">Nicotiana tabacum</name>
    <name type="common">Common tobacco</name>
    <dbReference type="NCBI Taxonomy" id="4097"/>
    <lineage>
        <taxon>Eukaryota</taxon>
        <taxon>Viridiplantae</taxon>
        <taxon>Streptophyta</taxon>
        <taxon>Embryophyta</taxon>
        <taxon>Tracheophyta</taxon>
        <taxon>Spermatophyta</taxon>
        <taxon>Magnoliopsida</taxon>
        <taxon>eudicotyledons</taxon>
        <taxon>Gunneridae</taxon>
        <taxon>Pentapetalae</taxon>
        <taxon>asterids</taxon>
        <taxon>lamiids</taxon>
        <taxon>Solanales</taxon>
        <taxon>Solanaceae</taxon>
        <taxon>Nicotianoideae</taxon>
        <taxon>Nicotianeae</taxon>
        <taxon>Nicotiana</taxon>
    </lineage>
</organism>
<dbReference type="GO" id="GO:0003777">
    <property type="term" value="F:microtubule motor activity"/>
    <property type="evidence" value="ECO:0007669"/>
    <property type="project" value="InterPro"/>
</dbReference>
<evidence type="ECO:0000256" key="2">
    <source>
        <dbReference type="ARBA" id="ARBA00022701"/>
    </source>
</evidence>
<dbReference type="InterPro" id="IPR027640">
    <property type="entry name" value="Kinesin-like_fam"/>
</dbReference>
<feature type="region of interest" description="Disordered" evidence="9">
    <location>
        <begin position="55"/>
        <end position="79"/>
    </location>
</feature>
<dbReference type="PROSITE" id="PS00411">
    <property type="entry name" value="KINESIN_MOTOR_1"/>
    <property type="match status" value="1"/>
</dbReference>
<feature type="coiled-coil region" evidence="8">
    <location>
        <begin position="888"/>
        <end position="926"/>
    </location>
</feature>
<evidence type="ECO:0000256" key="9">
    <source>
        <dbReference type="SAM" id="MobiDB-lite"/>
    </source>
</evidence>
<feature type="coiled-coil region" evidence="8">
    <location>
        <begin position="624"/>
        <end position="658"/>
    </location>
</feature>
<feature type="compositionally biased region" description="Basic and acidic residues" evidence="9">
    <location>
        <begin position="544"/>
        <end position="560"/>
    </location>
</feature>
<keyword evidence="2" id="KW-0493">Microtubule</keyword>
<feature type="coiled-coil region" evidence="8">
    <location>
        <begin position="429"/>
        <end position="504"/>
    </location>
</feature>
<dbReference type="FunFam" id="3.40.850.10:FF:000014">
    <property type="entry name" value="Kinesin-like protein KIN-7G"/>
    <property type="match status" value="1"/>
</dbReference>
<dbReference type="InterPro" id="IPR001752">
    <property type="entry name" value="Kinesin_motor_dom"/>
</dbReference>
<dbReference type="OrthoDB" id="3176171at2759"/>
<dbReference type="CDD" id="cd01374">
    <property type="entry name" value="KISc_CENP_E"/>
    <property type="match status" value="1"/>
</dbReference>
<feature type="compositionally biased region" description="Low complexity" evidence="9">
    <location>
        <begin position="1"/>
        <end position="12"/>
    </location>
</feature>
<gene>
    <name evidence="11" type="primary">LOC107797684</name>
</gene>
<dbReference type="GO" id="GO:0005874">
    <property type="term" value="C:microtubule"/>
    <property type="evidence" value="ECO:0007669"/>
    <property type="project" value="UniProtKB-KW"/>
</dbReference>
<reference evidence="11" key="1">
    <citation type="submission" date="2025-08" db="UniProtKB">
        <authorList>
            <consortium name="RefSeq"/>
        </authorList>
    </citation>
    <scope>IDENTIFICATION</scope>
</reference>
<evidence type="ECO:0000256" key="4">
    <source>
        <dbReference type="ARBA" id="ARBA00022840"/>
    </source>
</evidence>
<evidence type="ECO:0000256" key="1">
    <source>
        <dbReference type="ARBA" id="ARBA00007310"/>
    </source>
</evidence>
<dbReference type="GO" id="GO:0005524">
    <property type="term" value="F:ATP binding"/>
    <property type="evidence" value="ECO:0007669"/>
    <property type="project" value="UniProtKB-UniRule"/>
</dbReference>
<feature type="compositionally biased region" description="Polar residues" evidence="9">
    <location>
        <begin position="563"/>
        <end position="582"/>
    </location>
</feature>
<dbReference type="SUPFAM" id="SSF52540">
    <property type="entry name" value="P-loop containing nucleoside triphosphate hydrolases"/>
    <property type="match status" value="1"/>
</dbReference>
<feature type="coiled-coil region" evidence="8">
    <location>
        <begin position="688"/>
        <end position="763"/>
    </location>
</feature>
<feature type="compositionally biased region" description="Low complexity" evidence="9">
    <location>
        <begin position="19"/>
        <end position="37"/>
    </location>
</feature>
<dbReference type="Pfam" id="PF00225">
    <property type="entry name" value="Kinesin"/>
    <property type="match status" value="1"/>
</dbReference>
<keyword evidence="6 7" id="KW-0505">Motor protein</keyword>
<evidence type="ECO:0000313" key="11">
    <source>
        <dbReference type="RefSeq" id="XP_016476124.1"/>
    </source>
</evidence>
<keyword evidence="4 7" id="KW-0067">ATP-binding</keyword>
<sequence>MAASSSRGRSSSPFHYRKSSSPYSSTSSSSSFMNSRLMPKSCSSTATSFFGSGTGFSSKSMTPSRDRTDSAYSRGYGNRTPVNFQSTEELLAEPVDMSRAGESISVTVRFRPMSEREYNKGDEIAWYADGDKIVRNEYNAATAFAFDRVFGPDTCTQEVYEIAARPVVKAAMEGVNGTVFAYGVTSSGKTHTMHGDQSSPGIIPLAIKDVFSIIQDTPGREFLLRVSYLEIYNEVINDLLDPTGQNLRIREDTQGTYVEGIKEEVVLSPGHALSFIAAGEEHRHVGSNNFNLLSSRSHTIFTLMIESSAHGDEYDGVIFSQLSLIDLAGSESSKTETTGLRRKEGSYINKSLLTLGTVIGKLSEGSASHVPYRDSKLTRLLQSSLSGHGHVSLVCTVTPASSNMEETHNTLKFASRAKRVEIYASRNKIIDEKSLIKKYQKEISCLKQELDQLRRGMLVGVNHEELITLKQQLEEGQVKMQSRLEEEEDAKAALLSRIQKLTKLILVSSKNSIPGCLGDVAVHQRSQSASEDDKLDCSVLVDSENQRDPSSETSDVEHRRSSSKWNDNISQAGSTITESTQKGVPMSDQMDLLVEQVKMLAGEIAFSTSTLKRMMEQSANDPENSKTRTEIQSLECDIQEKREQMRILEQRIVDIGEASVTSASLVEMQQTLLKLMTQCSEQGFELEIKSADNRILQEELQNKCLENKELQETICNLEQQLAALKVEKSYPSSEQQGVSDEYIDDLKKKIQLQDIDNDKLKLELVQSVEENSGLRVQNQKLSEEASYAKELASAAAVELKNLAGEVTKLSIQNTKLEKELLAARQILNSRNSIAQTGSARCGKHGENLWQGRRGRVSGREIEIAGVVRDGFGPWNLDHEDLKMELQARKQCEAALEAALVEKEILEDEYKKKVEEGKKREAALENDLANMWVLVAQLRKENGAMQDLKTVAEKQNVRGDNRNDPKVNDSEYSDPILDDGRTMDHATAVAEILKEDILVARLKL</sequence>
<feature type="domain" description="Kinesin motor" evidence="10">
    <location>
        <begin position="103"/>
        <end position="420"/>
    </location>
</feature>
<feature type="region of interest" description="Disordered" evidence="9">
    <location>
        <begin position="541"/>
        <end position="584"/>
    </location>
</feature>
<dbReference type="GO" id="GO:0008017">
    <property type="term" value="F:microtubule binding"/>
    <property type="evidence" value="ECO:0007669"/>
    <property type="project" value="InterPro"/>
</dbReference>
<dbReference type="InterPro" id="IPR019821">
    <property type="entry name" value="Kinesin_motor_CS"/>
</dbReference>
<keyword evidence="3 7" id="KW-0547">Nucleotide-binding</keyword>
<dbReference type="SMART" id="SM00129">
    <property type="entry name" value="KISc"/>
    <property type="match status" value="1"/>
</dbReference>
<feature type="binding site" evidence="7">
    <location>
        <begin position="183"/>
        <end position="190"/>
    </location>
    <ligand>
        <name>ATP</name>
        <dbReference type="ChEBI" id="CHEBI:30616"/>
    </ligand>
</feature>
<protein>
    <submittedName>
        <fullName evidence="11">Kinesin-like protein KIF3A isoform X6</fullName>
    </submittedName>
</protein>
<evidence type="ECO:0000256" key="6">
    <source>
        <dbReference type="ARBA" id="ARBA00023175"/>
    </source>
</evidence>
<evidence type="ECO:0000256" key="7">
    <source>
        <dbReference type="PROSITE-ProRule" id="PRU00283"/>
    </source>
</evidence>
<dbReference type="PROSITE" id="PS50067">
    <property type="entry name" value="KINESIN_MOTOR_2"/>
    <property type="match status" value="1"/>
</dbReference>
<feature type="compositionally biased region" description="Basic and acidic residues" evidence="9">
    <location>
        <begin position="950"/>
        <end position="968"/>
    </location>
</feature>
<feature type="region of interest" description="Disordered" evidence="9">
    <location>
        <begin position="950"/>
        <end position="978"/>
    </location>
</feature>
<name>A0A1S4AHN7_TOBAC</name>
<comment type="similarity">
    <text evidence="1">Belongs to the TRAFAC class myosin-kinesin ATPase superfamily. Kinesin family. KIN-7 subfamily.</text>
</comment>
<evidence type="ECO:0000256" key="3">
    <source>
        <dbReference type="ARBA" id="ARBA00022741"/>
    </source>
</evidence>
<evidence type="ECO:0000259" key="10">
    <source>
        <dbReference type="PROSITE" id="PS50067"/>
    </source>
</evidence>
<keyword evidence="5 8" id="KW-0175">Coiled coil</keyword>
<dbReference type="GO" id="GO:0007018">
    <property type="term" value="P:microtubule-based movement"/>
    <property type="evidence" value="ECO:0007669"/>
    <property type="project" value="InterPro"/>
</dbReference>